<feature type="domain" description="Fumarylacetoacetase-like C-terminal" evidence="2">
    <location>
        <begin position="27"/>
        <end position="231"/>
    </location>
</feature>
<dbReference type="RefSeq" id="WP_147826437.1">
    <property type="nucleotide sequence ID" value="NZ_BAAARG010000001.1"/>
</dbReference>
<dbReference type="PANTHER" id="PTHR11820">
    <property type="entry name" value="ACYLPYRUVASE"/>
    <property type="match status" value="1"/>
</dbReference>
<name>A0A5C8HM75_9MICO</name>
<dbReference type="GO" id="GO:0046872">
    <property type="term" value="F:metal ion binding"/>
    <property type="evidence" value="ECO:0007669"/>
    <property type="project" value="UniProtKB-KW"/>
</dbReference>
<organism evidence="3 4">
    <name type="scientific">Microbacterium mitrae</name>
    <dbReference type="NCBI Taxonomy" id="664640"/>
    <lineage>
        <taxon>Bacteria</taxon>
        <taxon>Bacillati</taxon>
        <taxon>Actinomycetota</taxon>
        <taxon>Actinomycetes</taxon>
        <taxon>Micrococcales</taxon>
        <taxon>Microbacteriaceae</taxon>
        <taxon>Microbacterium</taxon>
    </lineage>
</organism>
<keyword evidence="1" id="KW-0479">Metal-binding</keyword>
<gene>
    <name evidence="3" type="ORF">FVP60_11560</name>
</gene>
<dbReference type="OrthoDB" id="9805307at2"/>
<reference evidence="3 4" key="1">
    <citation type="submission" date="2019-08" db="EMBL/GenBank/DDBJ databases">
        <authorList>
            <person name="Dong K."/>
        </authorList>
    </citation>
    <scope>NUCLEOTIDE SEQUENCE [LARGE SCALE GENOMIC DNA]</scope>
    <source>
        <strain evidence="3 4">M4-8</strain>
    </source>
</reference>
<keyword evidence="3" id="KW-0378">Hydrolase</keyword>
<dbReference type="GO" id="GO:0018773">
    <property type="term" value="F:acetylpyruvate hydrolase activity"/>
    <property type="evidence" value="ECO:0007669"/>
    <property type="project" value="TreeGrafter"/>
</dbReference>
<dbReference type="AlphaFoldDB" id="A0A5C8HM75"/>
<dbReference type="EMBL" id="VRSW01000004">
    <property type="protein sequence ID" value="TXK03507.1"/>
    <property type="molecule type" value="Genomic_DNA"/>
</dbReference>
<dbReference type="Proteomes" id="UP000321196">
    <property type="component" value="Unassembled WGS sequence"/>
</dbReference>
<accession>A0A5C8HM75</accession>
<dbReference type="SUPFAM" id="SSF56529">
    <property type="entry name" value="FAH"/>
    <property type="match status" value="1"/>
</dbReference>
<keyword evidence="4" id="KW-1185">Reference proteome</keyword>
<evidence type="ECO:0000256" key="1">
    <source>
        <dbReference type="ARBA" id="ARBA00022723"/>
    </source>
</evidence>
<dbReference type="Gene3D" id="3.90.850.10">
    <property type="entry name" value="Fumarylacetoacetase-like, C-terminal domain"/>
    <property type="match status" value="1"/>
</dbReference>
<comment type="caution">
    <text evidence="3">The sequence shown here is derived from an EMBL/GenBank/DDBJ whole genome shotgun (WGS) entry which is preliminary data.</text>
</comment>
<protein>
    <submittedName>
        <fullName evidence="3">Fumarylacetoacetate hydrolase family protein</fullName>
    </submittedName>
</protein>
<dbReference type="PANTHER" id="PTHR11820:SF90">
    <property type="entry name" value="FLUTATHIONE S-TRANSFERASE"/>
    <property type="match status" value="1"/>
</dbReference>
<sequence length="232" mass="24328">MAFVIEAPEPHSLPVLGSDESFPVRRVYCVGRNYADHAREMGHDPDREPPFFFMKPAEAVVACPPGSVAVVAYPTQTANLHHEVELAVAIGARAAAVSPAEALDAVWGYGVAVDLTRRDMQDEAKALRRPWDLSKGFDESAPISALVPASAVGHPAAGRITVAVDGTTRQDGDLNQQIWTVPEVIAALSQAITLLPGDIILTGTPSGVGPIECGQTVTGSIDGIGTIAFGVE</sequence>
<proteinExistence type="predicted"/>
<evidence type="ECO:0000313" key="4">
    <source>
        <dbReference type="Proteomes" id="UP000321196"/>
    </source>
</evidence>
<dbReference type="InterPro" id="IPR036663">
    <property type="entry name" value="Fumarylacetoacetase_C_sf"/>
</dbReference>
<dbReference type="Pfam" id="PF01557">
    <property type="entry name" value="FAA_hydrolase"/>
    <property type="match status" value="1"/>
</dbReference>
<evidence type="ECO:0000313" key="3">
    <source>
        <dbReference type="EMBL" id="TXK03507.1"/>
    </source>
</evidence>
<evidence type="ECO:0000259" key="2">
    <source>
        <dbReference type="Pfam" id="PF01557"/>
    </source>
</evidence>
<dbReference type="InterPro" id="IPR011234">
    <property type="entry name" value="Fumarylacetoacetase-like_C"/>
</dbReference>